<comment type="caution">
    <text evidence="1">The sequence shown here is derived from an EMBL/GenBank/DDBJ whole genome shotgun (WGS) entry which is preliminary data.</text>
</comment>
<gene>
    <name evidence="1" type="ORF">UY16_C0027G0001</name>
</gene>
<protein>
    <submittedName>
        <fullName evidence="1">Uncharacterized protein</fullName>
    </submittedName>
</protein>
<reference evidence="1 2" key="1">
    <citation type="journal article" date="2015" name="Nature">
        <title>rRNA introns, odd ribosomes, and small enigmatic genomes across a large radiation of phyla.</title>
        <authorList>
            <person name="Brown C.T."/>
            <person name="Hug L.A."/>
            <person name="Thomas B.C."/>
            <person name="Sharon I."/>
            <person name="Castelle C.J."/>
            <person name="Singh A."/>
            <person name="Wilkins M.J."/>
            <person name="Williams K.H."/>
            <person name="Banfield J.F."/>
        </authorList>
    </citation>
    <scope>NUCLEOTIDE SEQUENCE [LARGE SCALE GENOMIC DNA]</scope>
</reference>
<evidence type="ECO:0000313" key="1">
    <source>
        <dbReference type="EMBL" id="KKU87441.1"/>
    </source>
</evidence>
<organism evidence="1 2">
    <name type="scientific">Candidatus Gottesmanbacteria bacterium GW2011_GWA2_47_9</name>
    <dbReference type="NCBI Taxonomy" id="1618445"/>
    <lineage>
        <taxon>Bacteria</taxon>
        <taxon>Candidatus Gottesmaniibacteriota</taxon>
    </lineage>
</organism>
<proteinExistence type="predicted"/>
<dbReference type="Proteomes" id="UP000034739">
    <property type="component" value="Unassembled WGS sequence"/>
</dbReference>
<evidence type="ECO:0000313" key="2">
    <source>
        <dbReference type="Proteomes" id="UP000034739"/>
    </source>
</evidence>
<name>A0A0G1U035_9BACT</name>
<accession>A0A0G1U035</accession>
<sequence>ELWSADTVVRASGKVDQKEDRIILLVDDVVKIES</sequence>
<dbReference type="AlphaFoldDB" id="A0A0G1U035"/>
<feature type="non-terminal residue" evidence="1">
    <location>
        <position position="1"/>
    </location>
</feature>
<dbReference type="EMBL" id="LCOY01000027">
    <property type="protein sequence ID" value="KKU87441.1"/>
    <property type="molecule type" value="Genomic_DNA"/>
</dbReference>